<organism evidence="4 10">
    <name type="scientific">Bacillus cereus</name>
    <dbReference type="NCBI Taxonomy" id="1396"/>
    <lineage>
        <taxon>Bacteria</taxon>
        <taxon>Bacillati</taxon>
        <taxon>Bacillota</taxon>
        <taxon>Bacilli</taxon>
        <taxon>Bacillales</taxon>
        <taxon>Bacillaceae</taxon>
        <taxon>Bacillus</taxon>
        <taxon>Bacillus cereus group</taxon>
    </lineage>
</organism>
<evidence type="ECO:0000313" key="4">
    <source>
        <dbReference type="EMBL" id="PDZ97183.1"/>
    </source>
</evidence>
<reference evidence="2" key="6">
    <citation type="submission" date="2020-08" db="EMBL/GenBank/DDBJ databases">
        <title>Fungal Genomes of the International Space Station.</title>
        <authorList>
            <person name="Seuylemezian A."/>
            <person name="Singh N.K."/>
            <person name="Wood J."/>
            <person name="Venkateswaran K."/>
        </authorList>
    </citation>
    <scope>NUCLEOTIDE SEQUENCE</scope>
    <source>
        <strain evidence="2">I2-B2</strain>
    </source>
</reference>
<dbReference type="EMBL" id="CP031778">
    <property type="protein sequence ID" value="QDZ72491.1"/>
    <property type="molecule type" value="Genomic_DNA"/>
</dbReference>
<feature type="transmembrane region" description="Helical" evidence="1">
    <location>
        <begin position="31"/>
        <end position="52"/>
    </location>
</feature>
<keyword evidence="1" id="KW-0812">Transmembrane</keyword>
<evidence type="ECO:0000313" key="8">
    <source>
        <dbReference type="EMBL" id="TKJ00713.1"/>
    </source>
</evidence>
<evidence type="ECO:0000313" key="14">
    <source>
        <dbReference type="Proteomes" id="UP000464780"/>
    </source>
</evidence>
<dbReference type="EMBL" id="MUAU01000040">
    <property type="protein sequence ID" value="OOR74364.1"/>
    <property type="molecule type" value="Genomic_DNA"/>
</dbReference>
<evidence type="ECO:0000313" key="7">
    <source>
        <dbReference type="EMBL" id="QHV42515.1"/>
    </source>
</evidence>
<evidence type="ECO:0000256" key="1">
    <source>
        <dbReference type="SAM" id="Phobius"/>
    </source>
</evidence>
<evidence type="ECO:0000313" key="13">
    <source>
        <dbReference type="Proteomes" id="UP000321735"/>
    </source>
</evidence>
<dbReference type="EMBL" id="NVMX01000028">
    <property type="protein sequence ID" value="PDZ97183.1"/>
    <property type="molecule type" value="Genomic_DNA"/>
</dbReference>
<dbReference type="Proteomes" id="UP000464780">
    <property type="component" value="Chromosome"/>
</dbReference>
<name>A0A1T2RK89_BACCE</name>
<dbReference type="RefSeq" id="WP_000712159.1">
    <property type="nucleotide sequence ID" value="NZ_CAKJWC010000002.1"/>
</dbReference>
<keyword evidence="1" id="KW-1133">Transmembrane helix</keyword>
<dbReference type="Proteomes" id="UP001197806">
    <property type="component" value="Unassembled WGS sequence"/>
</dbReference>
<evidence type="ECO:0000313" key="9">
    <source>
        <dbReference type="Proteomes" id="UP000190641"/>
    </source>
</evidence>
<evidence type="ECO:0000313" key="11">
    <source>
        <dbReference type="Proteomes" id="UP000226257"/>
    </source>
</evidence>
<reference evidence="10 11" key="2">
    <citation type="submission" date="2017-09" db="EMBL/GenBank/DDBJ databases">
        <title>Large-scale bioinformatics analysis of Bacillus genomes uncovers conserved roles of natural products in bacterial physiology.</title>
        <authorList>
            <consortium name="Agbiome Team Llc"/>
            <person name="Bleich R.M."/>
            <person name="Grubbs K.J."/>
            <person name="Santa Maria K.C."/>
            <person name="Allen S.E."/>
            <person name="Farag S."/>
            <person name="Shank E.A."/>
            <person name="Bowers A."/>
        </authorList>
    </citation>
    <scope>NUCLEOTIDE SEQUENCE [LARGE SCALE GENOMIC DNA]</scope>
    <source>
        <strain evidence="5 11">AFS060282</strain>
        <strain evidence="4 10">AFS092789</strain>
    </source>
</reference>
<evidence type="ECO:0000313" key="10">
    <source>
        <dbReference type="Proteomes" id="UP000219922"/>
    </source>
</evidence>
<evidence type="ECO:0000313" key="6">
    <source>
        <dbReference type="EMBL" id="QDZ72491.1"/>
    </source>
</evidence>
<dbReference type="EMBL" id="JACLPZ010000030">
    <property type="protein sequence ID" value="MBY0039400.1"/>
    <property type="molecule type" value="Genomic_DNA"/>
</dbReference>
<keyword evidence="1" id="KW-0472">Membrane</keyword>
<reference evidence="3 9" key="1">
    <citation type="submission" date="2017-01" db="EMBL/GenBank/DDBJ databases">
        <title>Bacillus cereus isolates.</title>
        <authorList>
            <person name="Beno S.M."/>
        </authorList>
    </citation>
    <scope>NUCLEOTIDE SEQUENCE [LARGE SCALE GENOMIC DNA]</scope>
    <source>
        <strain evidence="3 9">FSL K6-1030</strain>
    </source>
</reference>
<sequence length="62" mass="7391">MKKEQLILIASLTLLFPVLEFFFQKYDYFNFYAHIGIIAIAVSTVVFTLHYIKQIYWKLSIV</sequence>
<gene>
    <name evidence="3" type="ORF">BLX06_14350</name>
    <name evidence="7" type="ORF">C1N66_04675</name>
    <name evidence="5" type="ORF">COK98_02705</name>
    <name evidence="4" type="ORF">CON36_19055</name>
    <name evidence="6" type="ORF">D0437_05030</name>
    <name evidence="8" type="ORF">FC695_20900</name>
    <name evidence="2" type="ORF">H7U08_23105</name>
</gene>
<dbReference type="EMBL" id="NVDQ01000007">
    <property type="protein sequence ID" value="PFV11201.1"/>
    <property type="molecule type" value="Genomic_DNA"/>
</dbReference>
<proteinExistence type="predicted"/>
<dbReference type="Proteomes" id="UP000308444">
    <property type="component" value="Unassembled WGS sequence"/>
</dbReference>
<dbReference type="Proteomes" id="UP000190641">
    <property type="component" value="Unassembled WGS sequence"/>
</dbReference>
<reference evidence="7 14" key="3">
    <citation type="submission" date="2018-03" db="EMBL/GenBank/DDBJ databases">
        <title>The complete genome of bacterial strain SGAir0260.</title>
        <authorList>
            <person name="Schuster S.C."/>
        </authorList>
    </citation>
    <scope>NUCLEOTIDE SEQUENCE [LARGE SCALE GENOMIC DNA]</scope>
    <source>
        <strain evidence="7 14">SGAir0260</strain>
    </source>
</reference>
<reference evidence="8 12" key="5">
    <citation type="journal article" date="2019" name="Environ. Microbiol.">
        <title>An active ?-lactamase is a part of an orchestrated cell wall stress resistance network of Bacillus subtilis and related rhizosphere species.</title>
        <authorList>
            <person name="Bucher T."/>
            <person name="Keren-Paz A."/>
            <person name="Hausser J."/>
            <person name="Olender T."/>
            <person name="Cytryn E."/>
            <person name="Kolodkin-Gal I."/>
        </authorList>
    </citation>
    <scope>NUCLEOTIDE SEQUENCE [LARGE SCALE GENOMIC DNA]</scope>
    <source>
        <strain evidence="8 12">I32</strain>
    </source>
</reference>
<dbReference type="Proteomes" id="UP000321735">
    <property type="component" value="Chromosome"/>
</dbReference>
<evidence type="ECO:0000313" key="5">
    <source>
        <dbReference type="EMBL" id="PFV11201.1"/>
    </source>
</evidence>
<dbReference type="AlphaFoldDB" id="A0A1T2RK89"/>
<reference evidence="6 13" key="4">
    <citation type="journal article" date="2019" name="Ecotoxicol. Environ. Saf.">
        <title>Microbial characterization of heavy metal resistant bacterial strains isolated from an electroplating wastewater treatment plant.</title>
        <authorList>
            <person name="Cai X."/>
            <person name="Zheng X."/>
            <person name="Zhang D."/>
            <person name="Iqbal W."/>
            <person name="Liu C."/>
            <person name="Yang B."/>
            <person name="Zhao X."/>
            <person name="Lu X."/>
            <person name="Mao Y."/>
        </authorList>
    </citation>
    <scope>NUCLEOTIDE SEQUENCE [LARGE SCALE GENOMIC DNA]</scope>
    <source>
        <strain evidence="6 13">Co1-1</strain>
    </source>
</reference>
<protein>
    <submittedName>
        <fullName evidence="4">Uncharacterized protein</fullName>
    </submittedName>
</protein>
<dbReference type="Proteomes" id="UP000226257">
    <property type="component" value="Unassembled WGS sequence"/>
</dbReference>
<evidence type="ECO:0000313" key="3">
    <source>
        <dbReference type="EMBL" id="OOR74364.1"/>
    </source>
</evidence>
<dbReference type="Proteomes" id="UP000219922">
    <property type="component" value="Unassembled WGS sequence"/>
</dbReference>
<accession>A0A1T2RK89</accession>
<evidence type="ECO:0000313" key="2">
    <source>
        <dbReference type="EMBL" id="MBY0039400.1"/>
    </source>
</evidence>
<dbReference type="EMBL" id="CP028009">
    <property type="protein sequence ID" value="QHV42515.1"/>
    <property type="molecule type" value="Genomic_DNA"/>
</dbReference>
<evidence type="ECO:0000313" key="12">
    <source>
        <dbReference type="Proteomes" id="UP000308444"/>
    </source>
</evidence>
<dbReference type="EMBL" id="SZOH01001503">
    <property type="protein sequence ID" value="TKJ00713.1"/>
    <property type="molecule type" value="Genomic_DNA"/>
</dbReference>